<evidence type="ECO:0000313" key="2">
    <source>
        <dbReference type="Proteomes" id="UP000427906"/>
    </source>
</evidence>
<name>A0A5K7YWA0_9BACT</name>
<evidence type="ECO:0008006" key="3">
    <source>
        <dbReference type="Google" id="ProtNLM"/>
    </source>
</evidence>
<dbReference type="EMBL" id="AP021874">
    <property type="protein sequence ID" value="BBO70584.1"/>
    <property type="molecule type" value="Genomic_DNA"/>
</dbReference>
<reference evidence="1 2" key="1">
    <citation type="submission" date="2019-11" db="EMBL/GenBank/DDBJ databases">
        <title>Comparative genomics of hydrocarbon-degrading Desulfosarcina strains.</title>
        <authorList>
            <person name="Watanabe M."/>
            <person name="Kojima H."/>
            <person name="Fukui M."/>
        </authorList>
    </citation>
    <scope>NUCLEOTIDE SEQUENCE [LARGE SCALE GENOMIC DNA]</scope>
    <source>
        <strain evidence="1 2">PL12</strain>
    </source>
</reference>
<protein>
    <recommendedName>
        <fullName evidence="3">Methionine synthase</fullName>
    </recommendedName>
</protein>
<dbReference type="Proteomes" id="UP000427906">
    <property type="component" value="Chromosome"/>
</dbReference>
<organism evidence="1 2">
    <name type="scientific">Desulfosarcina alkanivorans</name>
    <dbReference type="NCBI Taxonomy" id="571177"/>
    <lineage>
        <taxon>Bacteria</taxon>
        <taxon>Pseudomonadati</taxon>
        <taxon>Thermodesulfobacteriota</taxon>
        <taxon>Desulfobacteria</taxon>
        <taxon>Desulfobacterales</taxon>
        <taxon>Desulfosarcinaceae</taxon>
        <taxon>Desulfosarcina</taxon>
    </lineage>
</organism>
<evidence type="ECO:0000313" key="1">
    <source>
        <dbReference type="EMBL" id="BBO70584.1"/>
    </source>
</evidence>
<sequence length="356" mass="38436">MLQTLTPDCLPLLIGSMPMNDHAAASRLIMDYTPSIPLWVQLPVFPEEGMVPQFLPGMPAVVQKDGKMFIDAAGESFDDDLLVFFEAYMAVSEAPDLLPGSRFALGEATGRGVAALLHTLDRIKTPPVAVKGQVTGPVTFGTGVKDQDGRAIFYNETLRDAAVKLLALNARWQIRSLSGPGCPVIIFIDEPALAGFGSSELISISKEEILACLREVVAGIHADGGLAGIHVCANTDWSLVLESGADIVNFDAYAYFDRFILYGDPIRDFLKGGGLLAWGIVPTLEPEAIRRETVDTLYARWQAQFRQVEAFGIAPATLRAQSFITPSCGVGSLSLDLAKRVLGLTRDLSATIRDRL</sequence>
<keyword evidence="2" id="KW-1185">Reference proteome</keyword>
<proteinExistence type="predicted"/>
<accession>A0A5K7YWA0</accession>
<dbReference type="SUPFAM" id="SSF51726">
    <property type="entry name" value="UROD/MetE-like"/>
    <property type="match status" value="1"/>
</dbReference>
<dbReference type="Gene3D" id="3.20.20.210">
    <property type="match status" value="1"/>
</dbReference>
<dbReference type="OrthoDB" id="144815at2"/>
<dbReference type="InterPro" id="IPR038071">
    <property type="entry name" value="UROD/MetE-like_sf"/>
</dbReference>
<dbReference type="RefSeq" id="WP_155318522.1">
    <property type="nucleotide sequence ID" value="NZ_AP021874.1"/>
</dbReference>
<dbReference type="AlphaFoldDB" id="A0A5K7YWA0"/>
<gene>
    <name evidence="1" type="ORF">DSCA_45140</name>
</gene>
<dbReference type="KEGG" id="dalk:DSCA_45140"/>